<feature type="compositionally biased region" description="Acidic residues" evidence="1">
    <location>
        <begin position="32"/>
        <end position="57"/>
    </location>
</feature>
<accession>A0ABQ5F783</accession>
<evidence type="ECO:0000313" key="3">
    <source>
        <dbReference type="Proteomes" id="UP001151760"/>
    </source>
</evidence>
<feature type="region of interest" description="Disordered" evidence="1">
    <location>
        <begin position="32"/>
        <end position="66"/>
    </location>
</feature>
<dbReference type="Proteomes" id="UP001151760">
    <property type="component" value="Unassembled WGS sequence"/>
</dbReference>
<dbReference type="EMBL" id="BQNB010017031">
    <property type="protein sequence ID" value="GJT58587.1"/>
    <property type="molecule type" value="Genomic_DNA"/>
</dbReference>
<reference evidence="2" key="2">
    <citation type="submission" date="2022-01" db="EMBL/GenBank/DDBJ databases">
        <authorList>
            <person name="Yamashiro T."/>
            <person name="Shiraishi A."/>
            <person name="Satake H."/>
            <person name="Nakayama K."/>
        </authorList>
    </citation>
    <scope>NUCLEOTIDE SEQUENCE</scope>
</reference>
<reference evidence="2" key="1">
    <citation type="journal article" date="2022" name="Int. J. Mol. Sci.">
        <title>Draft Genome of Tanacetum Coccineum: Genomic Comparison of Closely Related Tanacetum-Family Plants.</title>
        <authorList>
            <person name="Yamashiro T."/>
            <person name="Shiraishi A."/>
            <person name="Nakayama K."/>
            <person name="Satake H."/>
        </authorList>
    </citation>
    <scope>NUCLEOTIDE SEQUENCE</scope>
</reference>
<protein>
    <submittedName>
        <fullName evidence="2">Uncharacterized protein</fullName>
    </submittedName>
</protein>
<sequence length="66" mass="7571">MVDELNNPGKEVIFQTSGAQVDLAHDIDEEVVEKEENIDDEEEQEEGLAEEEDENDFERDANELPH</sequence>
<evidence type="ECO:0000313" key="2">
    <source>
        <dbReference type="EMBL" id="GJT58587.1"/>
    </source>
</evidence>
<name>A0ABQ5F783_9ASTR</name>
<gene>
    <name evidence="2" type="ORF">Tco_1002120</name>
</gene>
<organism evidence="2 3">
    <name type="scientific">Tanacetum coccineum</name>
    <dbReference type="NCBI Taxonomy" id="301880"/>
    <lineage>
        <taxon>Eukaryota</taxon>
        <taxon>Viridiplantae</taxon>
        <taxon>Streptophyta</taxon>
        <taxon>Embryophyta</taxon>
        <taxon>Tracheophyta</taxon>
        <taxon>Spermatophyta</taxon>
        <taxon>Magnoliopsida</taxon>
        <taxon>eudicotyledons</taxon>
        <taxon>Gunneridae</taxon>
        <taxon>Pentapetalae</taxon>
        <taxon>asterids</taxon>
        <taxon>campanulids</taxon>
        <taxon>Asterales</taxon>
        <taxon>Asteraceae</taxon>
        <taxon>Asteroideae</taxon>
        <taxon>Anthemideae</taxon>
        <taxon>Anthemidinae</taxon>
        <taxon>Tanacetum</taxon>
    </lineage>
</organism>
<proteinExistence type="predicted"/>
<keyword evidence="3" id="KW-1185">Reference proteome</keyword>
<evidence type="ECO:0000256" key="1">
    <source>
        <dbReference type="SAM" id="MobiDB-lite"/>
    </source>
</evidence>
<comment type="caution">
    <text evidence="2">The sequence shown here is derived from an EMBL/GenBank/DDBJ whole genome shotgun (WGS) entry which is preliminary data.</text>
</comment>